<feature type="domain" description="CHAD" evidence="2">
    <location>
        <begin position="229"/>
        <end position="510"/>
    </location>
</feature>
<dbReference type="InterPro" id="IPR007899">
    <property type="entry name" value="CHAD_dom"/>
</dbReference>
<name>A0ABV7WJ57_9MICO</name>
<keyword evidence="4" id="KW-1185">Reference proteome</keyword>
<dbReference type="InterPro" id="IPR033469">
    <property type="entry name" value="CYTH-like_dom_sf"/>
</dbReference>
<comment type="caution">
    <text evidence="3">The sequence shown here is derived from an EMBL/GenBank/DDBJ whole genome shotgun (WGS) entry which is preliminary data.</text>
</comment>
<dbReference type="PROSITE" id="PS51707">
    <property type="entry name" value="CYTH"/>
    <property type="match status" value="1"/>
</dbReference>
<sequence length="519" mass="54667">MAEVVRETEQKFAVPEGFQVPDLVGAGPVTGVSGPQTHDLVAVYLDTDDLRLAREGITLRRREGGDDAGWHLKLPVGGSSRDEVRLPLDAVPDGGVPGELAGLVTAVARGLPLAPVATLRTTRSVTLLLSGEDVLAEVALDVVTTDVATTDVATGSTAGSTADGAARFAELELEQRPGTDGAALAEVVERLVAAGAEPGGLVPKLVQALRSRATAPSDVPPPPRHVPASAPAADLVRAHVATQVRALRAADLGVRRGEEDAVHQVRVAARRLRSGLRVFRPLLQRAWADDLRAELGWLAGELGGARDGEVLAERLQAALGDLPAEVDAATTGAWLDRTLATGADGSRTAALDALGSERYLRLLDRLVEAATTPAATDAAQEPCADALPPLVGKAWRRLAREAEALTLEGHDDDWHEARKSAKAVRYAAEAVAPALGKPAKKLARQVERVTELLGDHQDAAVAATALVRLTEAPGTDARAAFGLGVLYAAQRDDVRAAREDFVAVWPRVAHAKHRRWLER</sequence>
<accession>A0ABV7WJ57</accession>
<proteinExistence type="predicted"/>
<organism evidence="3 4">
    <name type="scientific">Aquipuribacter hungaricus</name>
    <dbReference type="NCBI Taxonomy" id="545624"/>
    <lineage>
        <taxon>Bacteria</taxon>
        <taxon>Bacillati</taxon>
        <taxon>Actinomycetota</taxon>
        <taxon>Actinomycetes</taxon>
        <taxon>Micrococcales</taxon>
        <taxon>Intrasporangiaceae</taxon>
        <taxon>Aquipuribacter</taxon>
    </lineage>
</organism>
<evidence type="ECO:0000259" key="1">
    <source>
        <dbReference type="PROSITE" id="PS51707"/>
    </source>
</evidence>
<dbReference type="Gene3D" id="1.40.20.10">
    <property type="entry name" value="CHAD domain"/>
    <property type="match status" value="1"/>
</dbReference>
<dbReference type="Gene3D" id="2.40.320.10">
    <property type="entry name" value="Hypothetical Protein Pfu-838710-001"/>
    <property type="match status" value="1"/>
</dbReference>
<evidence type="ECO:0000259" key="2">
    <source>
        <dbReference type="PROSITE" id="PS51708"/>
    </source>
</evidence>
<dbReference type="CDD" id="cd07374">
    <property type="entry name" value="CYTH-like_Pase"/>
    <property type="match status" value="1"/>
</dbReference>
<dbReference type="RefSeq" id="WP_376983971.1">
    <property type="nucleotide sequence ID" value="NZ_JBHRWW010000007.1"/>
</dbReference>
<feature type="domain" description="CYTH" evidence="1">
    <location>
        <begin position="5"/>
        <end position="212"/>
    </location>
</feature>
<evidence type="ECO:0000313" key="3">
    <source>
        <dbReference type="EMBL" id="MFC3689076.1"/>
    </source>
</evidence>
<dbReference type="EMBL" id="JBHRWW010000007">
    <property type="protein sequence ID" value="MFC3689076.1"/>
    <property type="molecule type" value="Genomic_DNA"/>
</dbReference>
<dbReference type="PROSITE" id="PS51708">
    <property type="entry name" value="CHAD"/>
    <property type="match status" value="1"/>
</dbReference>
<dbReference type="PANTHER" id="PTHR39339:SF1">
    <property type="entry name" value="CHAD DOMAIN-CONTAINING PROTEIN"/>
    <property type="match status" value="1"/>
</dbReference>
<dbReference type="Pfam" id="PF01928">
    <property type="entry name" value="CYTH"/>
    <property type="match status" value="1"/>
</dbReference>
<dbReference type="Proteomes" id="UP001595685">
    <property type="component" value="Unassembled WGS sequence"/>
</dbReference>
<gene>
    <name evidence="3" type="ORF">ACFOLH_12055</name>
</gene>
<dbReference type="InterPro" id="IPR038186">
    <property type="entry name" value="CHAD_dom_sf"/>
</dbReference>
<dbReference type="SMART" id="SM01118">
    <property type="entry name" value="CYTH"/>
    <property type="match status" value="1"/>
</dbReference>
<protein>
    <submittedName>
        <fullName evidence="3">CHAD domain-containing protein</fullName>
    </submittedName>
</protein>
<evidence type="ECO:0000313" key="4">
    <source>
        <dbReference type="Proteomes" id="UP001595685"/>
    </source>
</evidence>
<dbReference type="SUPFAM" id="SSF55154">
    <property type="entry name" value="CYTH-like phosphatases"/>
    <property type="match status" value="1"/>
</dbReference>
<reference evidence="4" key="1">
    <citation type="journal article" date="2019" name="Int. J. Syst. Evol. Microbiol.">
        <title>The Global Catalogue of Microorganisms (GCM) 10K type strain sequencing project: providing services to taxonomists for standard genome sequencing and annotation.</title>
        <authorList>
            <consortium name="The Broad Institute Genomics Platform"/>
            <consortium name="The Broad Institute Genome Sequencing Center for Infectious Disease"/>
            <person name="Wu L."/>
            <person name="Ma J."/>
        </authorList>
    </citation>
    <scope>NUCLEOTIDE SEQUENCE [LARGE SCALE GENOMIC DNA]</scope>
    <source>
        <strain evidence="4">NCAIM B.02333</strain>
    </source>
</reference>
<dbReference type="Pfam" id="PF05235">
    <property type="entry name" value="CHAD"/>
    <property type="match status" value="1"/>
</dbReference>
<dbReference type="PANTHER" id="PTHR39339">
    <property type="entry name" value="SLR1444 PROTEIN"/>
    <property type="match status" value="1"/>
</dbReference>
<dbReference type="InterPro" id="IPR023577">
    <property type="entry name" value="CYTH_domain"/>
</dbReference>
<dbReference type="SMART" id="SM00880">
    <property type="entry name" value="CHAD"/>
    <property type="match status" value="1"/>
</dbReference>